<evidence type="ECO:0000256" key="1">
    <source>
        <dbReference type="SAM" id="MobiDB-lite"/>
    </source>
</evidence>
<sequence>MPRSKSCGPKSYGCFNCQRRTRQKDRYPIHKKYKSLLYKPTGRTPCETDSLCNRCRHMFDSILRRKDDKKKSSTSLQQPEEKVLHPSQQAPFSPPSVTLLFPCTTRGHSSCFLCKRPGPKLVVVPVDVRHRIFISHEIDIPAGARCCPNHLQRNIEKISPSAETTTVNRSYISQLIRFLRTEVLKTEKTRLSFDNSSHLIDGDYVDLLGIPKAAYDDLLKYVDGRVKSTPSRTVRTSLAIFLMKLRGGDSNKVLSTLFNISKSGIRRSIKVIRSALIDGNFVKENLGIQHITREEIIHQHTRPLAQTLFGDNTQPQVILVLDGTYMYIYCGIIKFRGGQFSWMT</sequence>
<reference evidence="2" key="1">
    <citation type="journal article" date="2012" name="Nature">
        <title>The oyster genome reveals stress adaptation and complexity of shell formation.</title>
        <authorList>
            <person name="Zhang G."/>
            <person name="Fang X."/>
            <person name="Guo X."/>
            <person name="Li L."/>
            <person name="Luo R."/>
            <person name="Xu F."/>
            <person name="Yang P."/>
            <person name="Zhang L."/>
            <person name="Wang X."/>
            <person name="Qi H."/>
            <person name="Xiong Z."/>
            <person name="Que H."/>
            <person name="Xie Y."/>
            <person name="Holland P.W."/>
            <person name="Paps J."/>
            <person name="Zhu Y."/>
            <person name="Wu F."/>
            <person name="Chen Y."/>
            <person name="Wang J."/>
            <person name="Peng C."/>
            <person name="Meng J."/>
            <person name="Yang L."/>
            <person name="Liu J."/>
            <person name="Wen B."/>
            <person name="Zhang N."/>
            <person name="Huang Z."/>
            <person name="Zhu Q."/>
            <person name="Feng Y."/>
            <person name="Mount A."/>
            <person name="Hedgecock D."/>
            <person name="Xu Z."/>
            <person name="Liu Y."/>
            <person name="Domazet-Loso T."/>
            <person name="Du Y."/>
            <person name="Sun X."/>
            <person name="Zhang S."/>
            <person name="Liu B."/>
            <person name="Cheng P."/>
            <person name="Jiang X."/>
            <person name="Li J."/>
            <person name="Fan D."/>
            <person name="Wang W."/>
            <person name="Fu W."/>
            <person name="Wang T."/>
            <person name="Wang B."/>
            <person name="Zhang J."/>
            <person name="Peng Z."/>
            <person name="Li Y."/>
            <person name="Li N."/>
            <person name="Wang J."/>
            <person name="Chen M."/>
            <person name="He Y."/>
            <person name="Tan F."/>
            <person name="Song X."/>
            <person name="Zheng Q."/>
            <person name="Huang R."/>
            <person name="Yang H."/>
            <person name="Du X."/>
            <person name="Chen L."/>
            <person name="Yang M."/>
            <person name="Gaffney P.M."/>
            <person name="Wang S."/>
            <person name="Luo L."/>
            <person name="She Z."/>
            <person name="Ming Y."/>
            <person name="Huang W."/>
            <person name="Zhang S."/>
            <person name="Huang B."/>
            <person name="Zhang Y."/>
            <person name="Qu T."/>
            <person name="Ni P."/>
            <person name="Miao G."/>
            <person name="Wang J."/>
            <person name="Wang Q."/>
            <person name="Steinberg C.E."/>
            <person name="Wang H."/>
            <person name="Li N."/>
            <person name="Qian L."/>
            <person name="Zhang G."/>
            <person name="Li Y."/>
            <person name="Yang H."/>
            <person name="Liu X."/>
            <person name="Wang J."/>
            <person name="Yin Y."/>
            <person name="Wang J."/>
        </authorList>
    </citation>
    <scope>NUCLEOTIDE SEQUENCE [LARGE SCALE GENOMIC DNA]</scope>
    <source>
        <strain evidence="2">05x7-T-G4-1.051#20</strain>
    </source>
</reference>
<evidence type="ECO:0000313" key="2">
    <source>
        <dbReference type="EMBL" id="EKC30059.1"/>
    </source>
</evidence>
<gene>
    <name evidence="2" type="ORF">CGI_10018738</name>
</gene>
<protein>
    <recommendedName>
        <fullName evidence="3">Transposase Helix-turn-helix domain-containing protein</fullName>
    </recommendedName>
</protein>
<dbReference type="EMBL" id="JH818597">
    <property type="protein sequence ID" value="EKC30059.1"/>
    <property type="molecule type" value="Genomic_DNA"/>
</dbReference>
<dbReference type="AlphaFoldDB" id="K1QG79"/>
<evidence type="ECO:0008006" key="3">
    <source>
        <dbReference type="Google" id="ProtNLM"/>
    </source>
</evidence>
<dbReference type="HOGENOM" id="CLU_048171_0_0_1"/>
<proteinExistence type="predicted"/>
<organism evidence="2">
    <name type="scientific">Magallana gigas</name>
    <name type="common">Pacific oyster</name>
    <name type="synonym">Crassostrea gigas</name>
    <dbReference type="NCBI Taxonomy" id="29159"/>
    <lineage>
        <taxon>Eukaryota</taxon>
        <taxon>Metazoa</taxon>
        <taxon>Spiralia</taxon>
        <taxon>Lophotrochozoa</taxon>
        <taxon>Mollusca</taxon>
        <taxon>Bivalvia</taxon>
        <taxon>Autobranchia</taxon>
        <taxon>Pteriomorphia</taxon>
        <taxon>Ostreida</taxon>
        <taxon>Ostreoidea</taxon>
        <taxon>Ostreidae</taxon>
        <taxon>Magallana</taxon>
    </lineage>
</organism>
<name>K1QG79_MAGGI</name>
<accession>K1QG79</accession>
<dbReference type="InParanoid" id="K1QG79"/>
<feature type="region of interest" description="Disordered" evidence="1">
    <location>
        <begin position="66"/>
        <end position="91"/>
    </location>
</feature>